<dbReference type="Proteomes" id="UP000887013">
    <property type="component" value="Unassembled WGS sequence"/>
</dbReference>
<protein>
    <recommendedName>
        <fullName evidence="1">SAP domain-containing protein</fullName>
    </recommendedName>
</protein>
<proteinExistence type="predicted"/>
<dbReference type="InterPro" id="IPR036361">
    <property type="entry name" value="SAP_dom_sf"/>
</dbReference>
<organism evidence="2 3">
    <name type="scientific">Nephila pilipes</name>
    <name type="common">Giant wood spider</name>
    <name type="synonym">Nephila maculata</name>
    <dbReference type="NCBI Taxonomy" id="299642"/>
    <lineage>
        <taxon>Eukaryota</taxon>
        <taxon>Metazoa</taxon>
        <taxon>Ecdysozoa</taxon>
        <taxon>Arthropoda</taxon>
        <taxon>Chelicerata</taxon>
        <taxon>Arachnida</taxon>
        <taxon>Araneae</taxon>
        <taxon>Araneomorphae</taxon>
        <taxon>Entelegynae</taxon>
        <taxon>Araneoidea</taxon>
        <taxon>Nephilidae</taxon>
        <taxon>Nephila</taxon>
    </lineage>
</organism>
<comment type="caution">
    <text evidence="2">The sequence shown here is derived from an EMBL/GenBank/DDBJ whole genome shotgun (WGS) entry which is preliminary data.</text>
</comment>
<dbReference type="PANTHER" id="PTHR33223:SF6">
    <property type="entry name" value="CCHC-TYPE DOMAIN-CONTAINING PROTEIN"/>
    <property type="match status" value="1"/>
</dbReference>
<dbReference type="Pfam" id="PF02037">
    <property type="entry name" value="SAP"/>
    <property type="match status" value="1"/>
</dbReference>
<evidence type="ECO:0000313" key="2">
    <source>
        <dbReference type="EMBL" id="GFU27937.1"/>
    </source>
</evidence>
<sequence>SLSLKLYAASKPNLESSDFPRQGSESRQDLFFCLEDLQNNNFSHKSHPLQNLTIVQLKKELRFRNLSLTGNKNDLMLRIVEDNIKRKNEGTLDELNTLRMQYFNDEETPSDRNLLMEIESLRKQVELLSNSATQSLLPMPPPSQIDPNIAAILSTLIETQKQFLEKQANSNVIQISSTNDTANSIQIFKGEIIENALEWLKEVERISILANWSDELKLTNAISRLSGSAKNWQLTTGKKFNDWITWKTALASRFKRRITMQEFLAHQSERKLKHNESLVDYIYSKDALLEKAPFTIPQPNRISMIIGDITDEKWQIALATQNSKKCQLIRRIN</sequence>
<dbReference type="PROSITE" id="PS50800">
    <property type="entry name" value="SAP"/>
    <property type="match status" value="1"/>
</dbReference>
<dbReference type="OrthoDB" id="7288680at2759"/>
<reference evidence="2" key="1">
    <citation type="submission" date="2020-08" db="EMBL/GenBank/DDBJ databases">
        <title>Multicomponent nature underlies the extraordinary mechanical properties of spider dragline silk.</title>
        <authorList>
            <person name="Kono N."/>
            <person name="Nakamura H."/>
            <person name="Mori M."/>
            <person name="Yoshida Y."/>
            <person name="Ohtoshi R."/>
            <person name="Malay A.D."/>
            <person name="Moran D.A.P."/>
            <person name="Tomita M."/>
            <person name="Numata K."/>
            <person name="Arakawa K."/>
        </authorList>
    </citation>
    <scope>NUCLEOTIDE SEQUENCE</scope>
</reference>
<evidence type="ECO:0000259" key="1">
    <source>
        <dbReference type="PROSITE" id="PS50800"/>
    </source>
</evidence>
<dbReference type="SMART" id="SM00513">
    <property type="entry name" value="SAP"/>
    <property type="match status" value="1"/>
</dbReference>
<feature type="non-terminal residue" evidence="2">
    <location>
        <position position="1"/>
    </location>
</feature>
<keyword evidence="3" id="KW-1185">Reference proteome</keyword>
<name>A0A8X6UL74_NEPPI</name>
<gene>
    <name evidence="2" type="primary">AVEN_95664_1</name>
    <name evidence="2" type="ORF">NPIL_442691</name>
</gene>
<dbReference type="EMBL" id="BMAW01082206">
    <property type="protein sequence ID" value="GFU27937.1"/>
    <property type="molecule type" value="Genomic_DNA"/>
</dbReference>
<dbReference type="InterPro" id="IPR003034">
    <property type="entry name" value="SAP_dom"/>
</dbReference>
<dbReference type="PANTHER" id="PTHR33223">
    <property type="entry name" value="CCHC-TYPE DOMAIN-CONTAINING PROTEIN"/>
    <property type="match status" value="1"/>
</dbReference>
<evidence type="ECO:0000313" key="3">
    <source>
        <dbReference type="Proteomes" id="UP000887013"/>
    </source>
</evidence>
<feature type="domain" description="SAP" evidence="1">
    <location>
        <begin position="49"/>
        <end position="83"/>
    </location>
</feature>
<accession>A0A8X6UL74</accession>
<dbReference type="Gene3D" id="1.10.720.30">
    <property type="entry name" value="SAP domain"/>
    <property type="match status" value="1"/>
</dbReference>
<dbReference type="AlphaFoldDB" id="A0A8X6UL74"/>
<dbReference type="SUPFAM" id="SSF68906">
    <property type="entry name" value="SAP domain"/>
    <property type="match status" value="1"/>
</dbReference>